<protein>
    <recommendedName>
        <fullName evidence="4">Lipopolysaccharide assembly protein B</fullName>
    </recommendedName>
</protein>
<feature type="transmembrane region" description="Helical" evidence="5">
    <location>
        <begin position="6"/>
        <end position="24"/>
    </location>
</feature>
<organism evidence="7 8">
    <name type="scientific">SAR86 cluster bacterium</name>
    <dbReference type="NCBI Taxonomy" id="2030880"/>
    <lineage>
        <taxon>Bacteria</taxon>
        <taxon>Pseudomonadati</taxon>
        <taxon>Pseudomonadota</taxon>
        <taxon>Gammaproteobacteria</taxon>
        <taxon>SAR86 cluster</taxon>
    </lineage>
</organism>
<dbReference type="EMBL" id="NVUL01000010">
    <property type="protein sequence ID" value="PCI80386.1"/>
    <property type="molecule type" value="Genomic_DNA"/>
</dbReference>
<comment type="function">
    <text evidence="4">Modulates cellular lipopolysaccharide (LPS) levels by regulating LpxC, which is involved in lipid A biosynthesis. May act by modulating the proteolytic activity of FtsH towards LpxC. May also coordinate assembly of proteins involved in LPS synthesis at the plasma membrane.</text>
</comment>
<dbReference type="Gene3D" id="1.25.40.10">
    <property type="entry name" value="Tetratricopeptide repeat domain"/>
    <property type="match status" value="2"/>
</dbReference>
<dbReference type="AlphaFoldDB" id="A0A2A4XD14"/>
<feature type="binding site" evidence="4">
    <location>
        <position position="378"/>
    </location>
    <ligand>
        <name>Fe cation</name>
        <dbReference type="ChEBI" id="CHEBI:24875"/>
    </ligand>
</feature>
<keyword evidence="4 5" id="KW-0812">Transmembrane</keyword>
<dbReference type="InterPro" id="IPR051012">
    <property type="entry name" value="CellSynth/LPSAsmb/PSIAsmb"/>
</dbReference>
<evidence type="ECO:0000313" key="7">
    <source>
        <dbReference type="EMBL" id="PCI80386.1"/>
    </source>
</evidence>
<dbReference type="GO" id="GO:0008653">
    <property type="term" value="P:lipopolysaccharide metabolic process"/>
    <property type="evidence" value="ECO:0007669"/>
    <property type="project" value="InterPro"/>
</dbReference>
<dbReference type="Proteomes" id="UP000218767">
    <property type="component" value="Unassembled WGS sequence"/>
</dbReference>
<evidence type="ECO:0000313" key="8">
    <source>
        <dbReference type="Proteomes" id="UP000218767"/>
    </source>
</evidence>
<keyword evidence="4" id="KW-0408">Iron</keyword>
<comment type="similarity">
    <text evidence="4">Belongs to the LapB family.</text>
</comment>
<keyword evidence="4 5" id="KW-1133">Transmembrane helix</keyword>
<accession>A0A2A4XD14</accession>
<dbReference type="InterPro" id="IPR041166">
    <property type="entry name" value="Rubredoxin_2"/>
</dbReference>
<dbReference type="HAMAP" id="MF_00994">
    <property type="entry name" value="LPS_assembly_LapB"/>
    <property type="match status" value="1"/>
</dbReference>
<comment type="subcellular location">
    <subcellularLocation>
        <location evidence="4">Cell inner membrane</location>
        <topology evidence="4">Single-pass membrane protein</topology>
        <orientation evidence="4">Cytoplasmic side</orientation>
    </subcellularLocation>
</comment>
<feature type="domain" description="LapB rubredoxin metal binding" evidence="6">
    <location>
        <begin position="362"/>
        <end position="389"/>
    </location>
</feature>
<gene>
    <name evidence="4" type="primary">lapB</name>
    <name evidence="7" type="ORF">COB20_03060</name>
</gene>
<evidence type="ECO:0000256" key="5">
    <source>
        <dbReference type="SAM" id="Phobius"/>
    </source>
</evidence>
<keyword evidence="1 4" id="KW-0479">Metal-binding</keyword>
<dbReference type="SUPFAM" id="SSF48452">
    <property type="entry name" value="TPR-like"/>
    <property type="match status" value="2"/>
</dbReference>
<comment type="caution">
    <text evidence="7">The sequence shown here is derived from an EMBL/GenBank/DDBJ whole genome shotgun (WGS) entry which is preliminary data.</text>
</comment>
<keyword evidence="3 4" id="KW-0802">TPR repeat</keyword>
<evidence type="ECO:0000256" key="4">
    <source>
        <dbReference type="HAMAP-Rule" id="MF_00994"/>
    </source>
</evidence>
<dbReference type="GO" id="GO:0005506">
    <property type="term" value="F:iron ion binding"/>
    <property type="evidence" value="ECO:0007669"/>
    <property type="project" value="UniProtKB-UniRule"/>
</dbReference>
<dbReference type="Pfam" id="PF18073">
    <property type="entry name" value="Zn_ribbon_LapB"/>
    <property type="match status" value="1"/>
</dbReference>
<name>A0A2A4XD14_9GAMM</name>
<feature type="topological domain" description="Cytoplasmic" evidence="4">
    <location>
        <begin position="22"/>
        <end position="403"/>
    </location>
</feature>
<sequence>MESLSFYVLLLIAIIAGWLLGRLGPSKSTRTKASSSDLFQDYFVGLNYLLNDEPDEAIDTFIKALEINSETIETHLALGALLRRRGKVDKAINVHQALLARPNLERDFSNSVRLQLALNYIAAGLLDRAERLLQEVLDDGAEAKWDALRQLITIYQTEKEWENAIACSSQLLKNARFRKDPALLGGAAHYCCELAEQYLHNNQVSQARAEIKRAFTFERKSIRAMLLLADIEQRGGNYKVAIKELLRVRSVKREFISQLLEPLASCHESLGSRSDFEKLLRTMVLEDSSTEAALMLAKMISARSGNAEAIGLLREHLEHSPSQGALIELLGLQLHGVDEHVASSLESLLNLVKAQAQGSSEHSCHHCGFETKSFFWMCPSCKQWDKIRPINELPNRQASVASK</sequence>
<reference evidence="8" key="1">
    <citation type="submission" date="2017-08" db="EMBL/GenBank/DDBJ databases">
        <title>A dynamic microbial community with high functional redundancy inhabits the cold, oxic subseafloor aquifer.</title>
        <authorList>
            <person name="Tully B.J."/>
            <person name="Wheat C.G."/>
            <person name="Glazer B.T."/>
            <person name="Huber J.A."/>
        </authorList>
    </citation>
    <scope>NUCLEOTIDE SEQUENCE [LARGE SCALE GENOMIC DNA]</scope>
</reference>
<dbReference type="NCBIfam" id="NF008757">
    <property type="entry name" value="PRK11788.1-5"/>
    <property type="match status" value="1"/>
</dbReference>
<evidence type="ECO:0000256" key="2">
    <source>
        <dbReference type="ARBA" id="ARBA00022737"/>
    </source>
</evidence>
<evidence type="ECO:0000256" key="3">
    <source>
        <dbReference type="ARBA" id="ARBA00022803"/>
    </source>
</evidence>
<proteinExistence type="inferred from homology"/>
<dbReference type="PANTHER" id="PTHR45586:SF1">
    <property type="entry name" value="LIPOPOLYSACCHARIDE ASSEMBLY PROTEIN B"/>
    <property type="match status" value="1"/>
</dbReference>
<evidence type="ECO:0000256" key="1">
    <source>
        <dbReference type="ARBA" id="ARBA00022723"/>
    </source>
</evidence>
<dbReference type="GO" id="GO:0009898">
    <property type="term" value="C:cytoplasmic side of plasma membrane"/>
    <property type="evidence" value="ECO:0007669"/>
    <property type="project" value="UniProtKB-UniRule"/>
</dbReference>
<dbReference type="InterPro" id="IPR011990">
    <property type="entry name" value="TPR-like_helical_dom_sf"/>
</dbReference>
<keyword evidence="2 4" id="KW-0677">Repeat</keyword>
<keyword evidence="4" id="KW-0997">Cell inner membrane</keyword>
<feature type="binding site" evidence="4">
    <location>
        <position position="381"/>
    </location>
    <ligand>
        <name>Fe cation</name>
        <dbReference type="ChEBI" id="CHEBI:24875"/>
    </ligand>
</feature>
<dbReference type="Pfam" id="PF13176">
    <property type="entry name" value="TPR_7"/>
    <property type="match status" value="1"/>
</dbReference>
<evidence type="ECO:0000259" key="6">
    <source>
        <dbReference type="Pfam" id="PF18073"/>
    </source>
</evidence>
<keyword evidence="4 5" id="KW-0472">Membrane</keyword>
<dbReference type="GO" id="GO:0046890">
    <property type="term" value="P:regulation of lipid biosynthetic process"/>
    <property type="evidence" value="ECO:0007669"/>
    <property type="project" value="UniProtKB-UniRule"/>
</dbReference>
<feature type="binding site" evidence="4">
    <location>
        <position position="364"/>
    </location>
    <ligand>
        <name>Fe cation</name>
        <dbReference type="ChEBI" id="CHEBI:24875"/>
    </ligand>
</feature>
<dbReference type="PANTHER" id="PTHR45586">
    <property type="entry name" value="TPR REPEAT-CONTAINING PROTEIN PA4667"/>
    <property type="match status" value="1"/>
</dbReference>
<feature type="binding site" evidence="4">
    <location>
        <position position="367"/>
    </location>
    <ligand>
        <name>Fe cation</name>
        <dbReference type="ChEBI" id="CHEBI:24875"/>
    </ligand>
</feature>
<dbReference type="InterPro" id="IPR030865">
    <property type="entry name" value="LapB"/>
</dbReference>
<keyword evidence="4" id="KW-1003">Cell membrane</keyword>
<dbReference type="InterPro" id="IPR019734">
    <property type="entry name" value="TPR_rpt"/>
</dbReference>